<sequence length="132" mass="14903">MSHLKSFRLTLFALTALLTCGIPAQASILIRDADGGTNLTTEMSEIEHLVASGSFVESVGSTIRARTWAKRMEKRGFENTWRASMDSLVFSGWYHQDLQVTIICVEQLTPEGLQHYSYQQNGKITLRSHLLW</sequence>
<dbReference type="RefSeq" id="WP_189066899.1">
    <property type="nucleotide sequence ID" value="NZ_BMQM01000068.1"/>
</dbReference>
<evidence type="ECO:0000256" key="1">
    <source>
        <dbReference type="SAM" id="SignalP"/>
    </source>
</evidence>
<gene>
    <name evidence="2" type="ORF">GCM10008959_41450</name>
</gene>
<keyword evidence="3" id="KW-1185">Reference proteome</keyword>
<feature type="signal peptide" evidence="1">
    <location>
        <begin position="1"/>
        <end position="26"/>
    </location>
</feature>
<protein>
    <submittedName>
        <fullName evidence="2">Uncharacterized protein</fullName>
    </submittedName>
</protein>
<proteinExistence type="predicted"/>
<evidence type="ECO:0000313" key="3">
    <source>
        <dbReference type="Proteomes" id="UP000634308"/>
    </source>
</evidence>
<keyword evidence="1" id="KW-0732">Signal</keyword>
<comment type="caution">
    <text evidence="2">The sequence shown here is derived from an EMBL/GenBank/DDBJ whole genome shotgun (WGS) entry which is preliminary data.</text>
</comment>
<evidence type="ECO:0000313" key="2">
    <source>
        <dbReference type="EMBL" id="GGR76396.1"/>
    </source>
</evidence>
<name>A0ABQ2S1G6_9DEIO</name>
<dbReference type="Proteomes" id="UP000634308">
    <property type="component" value="Unassembled WGS sequence"/>
</dbReference>
<reference evidence="3" key="1">
    <citation type="journal article" date="2019" name="Int. J. Syst. Evol. Microbiol.">
        <title>The Global Catalogue of Microorganisms (GCM) 10K type strain sequencing project: providing services to taxonomists for standard genome sequencing and annotation.</title>
        <authorList>
            <consortium name="The Broad Institute Genomics Platform"/>
            <consortium name="The Broad Institute Genome Sequencing Center for Infectious Disease"/>
            <person name="Wu L."/>
            <person name="Ma J."/>
        </authorList>
    </citation>
    <scope>NUCLEOTIDE SEQUENCE [LARGE SCALE GENOMIC DNA]</scope>
    <source>
        <strain evidence="3">JCM 31404</strain>
    </source>
</reference>
<accession>A0ABQ2S1G6</accession>
<organism evidence="2 3">
    <name type="scientific">Deinococcus seoulensis</name>
    <dbReference type="NCBI Taxonomy" id="1837379"/>
    <lineage>
        <taxon>Bacteria</taxon>
        <taxon>Thermotogati</taxon>
        <taxon>Deinococcota</taxon>
        <taxon>Deinococci</taxon>
        <taxon>Deinococcales</taxon>
        <taxon>Deinococcaceae</taxon>
        <taxon>Deinococcus</taxon>
    </lineage>
</organism>
<feature type="chain" id="PRO_5046612982" evidence="1">
    <location>
        <begin position="27"/>
        <end position="132"/>
    </location>
</feature>
<dbReference type="EMBL" id="BMQM01000068">
    <property type="protein sequence ID" value="GGR76396.1"/>
    <property type="molecule type" value="Genomic_DNA"/>
</dbReference>